<evidence type="ECO:0000256" key="1">
    <source>
        <dbReference type="SAM" id="MobiDB-lite"/>
    </source>
</evidence>
<name>A0A917UXE6_9MICO</name>
<dbReference type="EMBL" id="BMMD01000044">
    <property type="protein sequence ID" value="GGJ94524.1"/>
    <property type="molecule type" value="Genomic_DNA"/>
</dbReference>
<feature type="region of interest" description="Disordered" evidence="1">
    <location>
        <begin position="69"/>
        <end position="93"/>
    </location>
</feature>
<accession>A0A917UXE6</accession>
<gene>
    <name evidence="2" type="ORF">GCM10011372_36050</name>
</gene>
<evidence type="ECO:0000313" key="3">
    <source>
        <dbReference type="Proteomes" id="UP000636956"/>
    </source>
</evidence>
<evidence type="ECO:0000313" key="2">
    <source>
        <dbReference type="EMBL" id="GGJ94524.1"/>
    </source>
</evidence>
<organism evidence="2 3">
    <name type="scientific">Agromyces bauzanensis</name>
    <dbReference type="NCBI Taxonomy" id="1308924"/>
    <lineage>
        <taxon>Bacteria</taxon>
        <taxon>Bacillati</taxon>
        <taxon>Actinomycetota</taxon>
        <taxon>Actinomycetes</taxon>
        <taxon>Micrococcales</taxon>
        <taxon>Microbacteriaceae</taxon>
        <taxon>Agromyces</taxon>
    </lineage>
</organism>
<keyword evidence="3" id="KW-1185">Reference proteome</keyword>
<proteinExistence type="predicted"/>
<sequence>MWVDISCLTAGTFELGAGGAALTCTDADAGTEQGRAFGPFPITVLRNGAFTLIADTDAGWEITLAYVRKNSPTGPRTSPDRRTVPKTPTAAPT</sequence>
<reference evidence="2" key="2">
    <citation type="submission" date="2020-09" db="EMBL/GenBank/DDBJ databases">
        <authorList>
            <person name="Sun Q."/>
            <person name="Zhou Y."/>
        </authorList>
    </citation>
    <scope>NUCLEOTIDE SEQUENCE</scope>
    <source>
        <strain evidence="2">CGMCC 1.8984</strain>
    </source>
</reference>
<comment type="caution">
    <text evidence="2">The sequence shown here is derived from an EMBL/GenBank/DDBJ whole genome shotgun (WGS) entry which is preliminary data.</text>
</comment>
<protein>
    <submittedName>
        <fullName evidence="2">Uncharacterized protein</fullName>
    </submittedName>
</protein>
<dbReference type="AlphaFoldDB" id="A0A917UXE6"/>
<dbReference type="Proteomes" id="UP000636956">
    <property type="component" value="Unassembled WGS sequence"/>
</dbReference>
<reference evidence="2" key="1">
    <citation type="journal article" date="2014" name="Int. J. Syst. Evol. Microbiol.">
        <title>Complete genome sequence of Corynebacterium casei LMG S-19264T (=DSM 44701T), isolated from a smear-ripened cheese.</title>
        <authorList>
            <consortium name="US DOE Joint Genome Institute (JGI-PGF)"/>
            <person name="Walter F."/>
            <person name="Albersmeier A."/>
            <person name="Kalinowski J."/>
            <person name="Ruckert C."/>
        </authorList>
    </citation>
    <scope>NUCLEOTIDE SEQUENCE</scope>
    <source>
        <strain evidence="2">CGMCC 1.8984</strain>
    </source>
</reference>